<dbReference type="SUPFAM" id="SSF142877">
    <property type="entry name" value="EndoU-like"/>
    <property type="match status" value="1"/>
</dbReference>
<dbReference type="EMBL" id="JACVVK020000126">
    <property type="protein sequence ID" value="KAK7490457.1"/>
    <property type="molecule type" value="Genomic_DNA"/>
</dbReference>
<gene>
    <name evidence="13" type="ORF">BaRGS_00018243</name>
</gene>
<dbReference type="InterPro" id="IPR018998">
    <property type="entry name" value="EndoU_C"/>
</dbReference>
<organism evidence="13 14">
    <name type="scientific">Batillaria attramentaria</name>
    <dbReference type="NCBI Taxonomy" id="370345"/>
    <lineage>
        <taxon>Eukaryota</taxon>
        <taxon>Metazoa</taxon>
        <taxon>Spiralia</taxon>
        <taxon>Lophotrochozoa</taxon>
        <taxon>Mollusca</taxon>
        <taxon>Gastropoda</taxon>
        <taxon>Caenogastropoda</taxon>
        <taxon>Sorbeoconcha</taxon>
        <taxon>Cerithioidea</taxon>
        <taxon>Batillariidae</taxon>
        <taxon>Batillaria</taxon>
    </lineage>
</organism>
<evidence type="ECO:0000256" key="5">
    <source>
        <dbReference type="ARBA" id="ARBA00022723"/>
    </source>
</evidence>
<evidence type="ECO:0000256" key="3">
    <source>
        <dbReference type="ARBA" id="ARBA00011245"/>
    </source>
</evidence>
<dbReference type="PANTHER" id="PTHR12439">
    <property type="entry name" value="PLACENTAL PROTEIN 11-RELATED"/>
    <property type="match status" value="1"/>
</dbReference>
<evidence type="ECO:0000256" key="4">
    <source>
        <dbReference type="ARBA" id="ARBA00022722"/>
    </source>
</evidence>
<proteinExistence type="inferred from homology"/>
<keyword evidence="5 11" id="KW-0479">Metal-binding</keyword>
<keyword evidence="8 11" id="KW-0694">RNA-binding</keyword>
<keyword evidence="14" id="KW-1185">Reference proteome</keyword>
<accession>A0ABD0KTD0</accession>
<comment type="subunit">
    <text evidence="3 11">Monomer.</text>
</comment>
<dbReference type="GO" id="GO:0046872">
    <property type="term" value="F:metal ion binding"/>
    <property type="evidence" value="ECO:0007669"/>
    <property type="project" value="UniProtKB-UniRule"/>
</dbReference>
<dbReference type="GO" id="GO:0003723">
    <property type="term" value="F:RNA binding"/>
    <property type="evidence" value="ECO:0007669"/>
    <property type="project" value="UniProtKB-UniRule"/>
</dbReference>
<comment type="cofactor">
    <cofactor evidence="1 11">
        <name>Mn(2+)</name>
        <dbReference type="ChEBI" id="CHEBI:29035"/>
    </cofactor>
</comment>
<evidence type="ECO:0000256" key="7">
    <source>
        <dbReference type="ARBA" id="ARBA00022801"/>
    </source>
</evidence>
<protein>
    <recommendedName>
        <fullName evidence="11">Uridylate-specific endoribonuclease</fullName>
        <ecNumber evidence="11">4.6.1.-</ecNumber>
    </recommendedName>
</protein>
<sequence length="285" mass="33570">MADGGDGFCADSELSEVLSKLWDMDTNKCYPGEEYEIDLQGFVRNPREVQGDYARRHLFTWVDEDKLYEKETFRTFRALLDNYELDVTEEEEVTWEERRENWDFLRAIMKTEVMQEAHRFLASKGVAPEDDDDFMKMLHDIWFRLYRRKGGRGQNSCSFEHVFVGEGRGDDLIGLHNWVQFYLQEKAGNIDYHGFFRRETVRDDEIVRLIAMQFDWQGQKSKPMCSCFIGSSPEFEIAAYTICLLLDRDGKMDCKIGEYEVELTVHSFGRQRKLGTAYMSASRLY</sequence>
<dbReference type="GO" id="GO:0016829">
    <property type="term" value="F:lyase activity"/>
    <property type="evidence" value="ECO:0007669"/>
    <property type="project" value="UniProtKB-KW"/>
</dbReference>
<name>A0ABD0KTD0_9CAEN</name>
<evidence type="ECO:0000313" key="14">
    <source>
        <dbReference type="Proteomes" id="UP001519460"/>
    </source>
</evidence>
<evidence type="ECO:0000256" key="11">
    <source>
        <dbReference type="RuleBase" id="RU367085"/>
    </source>
</evidence>
<dbReference type="InterPro" id="IPR037227">
    <property type="entry name" value="EndoU-like"/>
</dbReference>
<keyword evidence="7 11" id="KW-0378">Hydrolase</keyword>
<comment type="similarity">
    <text evidence="2 11">Belongs to the ENDOU family.</text>
</comment>
<comment type="catalytic activity">
    <reaction evidence="11">
        <text>ribonucleotidyl-uridine-RNA = a 5'-end dephospho-uridine-RNA + a 3'-end 2',3'-cyclophospho-ribonucleotide-RNA</text>
        <dbReference type="Rhea" id="RHEA:67792"/>
        <dbReference type="Rhea" id="RHEA-COMP:10464"/>
        <dbReference type="Rhea" id="RHEA-COMP:17354"/>
        <dbReference type="Rhea" id="RHEA-COMP:17356"/>
        <dbReference type="ChEBI" id="CHEBI:83064"/>
        <dbReference type="ChEBI" id="CHEBI:173117"/>
        <dbReference type="ChEBI" id="CHEBI:173224"/>
    </reaction>
</comment>
<evidence type="ECO:0000256" key="6">
    <source>
        <dbReference type="ARBA" id="ARBA00022759"/>
    </source>
</evidence>
<evidence type="ECO:0000256" key="2">
    <source>
        <dbReference type="ARBA" id="ARBA00010168"/>
    </source>
</evidence>
<evidence type="ECO:0000256" key="10">
    <source>
        <dbReference type="ARBA" id="ARBA00023239"/>
    </source>
</evidence>
<comment type="caution">
    <text evidence="13">The sequence shown here is derived from an EMBL/GenBank/DDBJ whole genome shotgun (WGS) entry which is preliminary data.</text>
</comment>
<dbReference type="PANTHER" id="PTHR12439:SF11">
    <property type="entry name" value="URIDYLATE-SPECIFIC ENDORIBONUCLEASE"/>
    <property type="match status" value="1"/>
</dbReference>
<keyword evidence="9 11" id="KW-0464">Manganese</keyword>
<evidence type="ECO:0000256" key="8">
    <source>
        <dbReference type="ARBA" id="ARBA00022884"/>
    </source>
</evidence>
<dbReference type="InterPro" id="IPR039787">
    <property type="entry name" value="ENDOU"/>
</dbReference>
<evidence type="ECO:0000313" key="13">
    <source>
        <dbReference type="EMBL" id="KAK7490457.1"/>
    </source>
</evidence>
<keyword evidence="4 11" id="KW-0540">Nuclease</keyword>
<dbReference type="PROSITE" id="PS51959">
    <property type="entry name" value="ENDOU"/>
    <property type="match status" value="1"/>
</dbReference>
<reference evidence="13 14" key="1">
    <citation type="journal article" date="2023" name="Sci. Data">
        <title>Genome assembly of the Korean intertidal mud-creeper Batillaria attramentaria.</title>
        <authorList>
            <person name="Patra A.K."/>
            <person name="Ho P.T."/>
            <person name="Jun S."/>
            <person name="Lee S.J."/>
            <person name="Kim Y."/>
            <person name="Won Y.J."/>
        </authorList>
    </citation>
    <scope>NUCLEOTIDE SEQUENCE [LARGE SCALE GENOMIC DNA]</scope>
    <source>
        <strain evidence="13">Wonlab-2016</strain>
    </source>
</reference>
<keyword evidence="10" id="KW-0456">Lyase</keyword>
<dbReference type="GO" id="GO:0016787">
    <property type="term" value="F:hydrolase activity"/>
    <property type="evidence" value="ECO:0007669"/>
    <property type="project" value="UniProtKB-KW"/>
</dbReference>
<dbReference type="Proteomes" id="UP001519460">
    <property type="component" value="Unassembled WGS sequence"/>
</dbReference>
<dbReference type="GO" id="GO:0004521">
    <property type="term" value="F:RNA endonuclease activity"/>
    <property type="evidence" value="ECO:0007669"/>
    <property type="project" value="UniProtKB-UniRule"/>
</dbReference>
<dbReference type="AlphaFoldDB" id="A0ABD0KTD0"/>
<dbReference type="CDD" id="cd21159">
    <property type="entry name" value="XendoU"/>
    <property type="match status" value="1"/>
</dbReference>
<feature type="domain" description="EndoU" evidence="12">
    <location>
        <begin position="10"/>
        <end position="283"/>
    </location>
</feature>
<dbReference type="EC" id="4.6.1.-" evidence="11"/>
<evidence type="ECO:0000259" key="12">
    <source>
        <dbReference type="PROSITE" id="PS51959"/>
    </source>
</evidence>
<evidence type="ECO:0000256" key="1">
    <source>
        <dbReference type="ARBA" id="ARBA00001936"/>
    </source>
</evidence>
<keyword evidence="6 11" id="KW-0255">Endonuclease</keyword>
<dbReference type="Pfam" id="PF09412">
    <property type="entry name" value="XendoU"/>
    <property type="match status" value="1"/>
</dbReference>
<evidence type="ECO:0000256" key="9">
    <source>
        <dbReference type="ARBA" id="ARBA00023211"/>
    </source>
</evidence>